<keyword evidence="1" id="KW-0812">Transmembrane</keyword>
<evidence type="ECO:0000256" key="1">
    <source>
        <dbReference type="SAM" id="Phobius"/>
    </source>
</evidence>
<feature type="transmembrane region" description="Helical" evidence="1">
    <location>
        <begin position="573"/>
        <end position="595"/>
    </location>
</feature>
<keyword evidence="1" id="KW-0472">Membrane</keyword>
<feature type="transmembrane region" description="Helical" evidence="1">
    <location>
        <begin position="692"/>
        <end position="710"/>
    </location>
</feature>
<dbReference type="STRING" id="201973.SAMN04488025_11329"/>
<dbReference type="EMBL" id="FOOK01000013">
    <property type="protein sequence ID" value="SFG03448.1"/>
    <property type="molecule type" value="Genomic_DNA"/>
</dbReference>
<dbReference type="PROSITE" id="PS51257">
    <property type="entry name" value="PROKAR_LIPOPROTEIN"/>
    <property type="match status" value="1"/>
</dbReference>
<feature type="transmembrane region" description="Helical" evidence="1">
    <location>
        <begin position="430"/>
        <end position="448"/>
    </location>
</feature>
<keyword evidence="1" id="KW-1133">Transmembrane helix</keyword>
<name>A0A1I2NIM3_9BACL</name>
<keyword evidence="3" id="KW-1185">Reference proteome</keyword>
<dbReference type="OrthoDB" id="3199331at2"/>
<feature type="transmembrane region" description="Helical" evidence="1">
    <location>
        <begin position="374"/>
        <end position="394"/>
    </location>
</feature>
<feature type="transmembrane region" description="Helical" evidence="1">
    <location>
        <begin position="525"/>
        <end position="543"/>
    </location>
</feature>
<feature type="transmembrane region" description="Helical" evidence="1">
    <location>
        <begin position="498"/>
        <end position="516"/>
    </location>
</feature>
<reference evidence="2 3" key="1">
    <citation type="submission" date="2016-10" db="EMBL/GenBank/DDBJ databases">
        <authorList>
            <person name="de Groot N.N."/>
        </authorList>
    </citation>
    <scope>NUCLEOTIDE SEQUENCE [LARGE SCALE GENOMIC DNA]</scope>
    <source>
        <strain evidence="2 3">DSM 44945</strain>
    </source>
</reference>
<feature type="transmembrane region" description="Helical" evidence="1">
    <location>
        <begin position="455"/>
        <end position="478"/>
    </location>
</feature>
<dbReference type="InterPro" id="IPR017850">
    <property type="entry name" value="Alkaline_phosphatase_core_sf"/>
</dbReference>
<accession>A0A1I2NIM3</accession>
<feature type="transmembrane region" description="Helical" evidence="1">
    <location>
        <begin position="637"/>
        <end position="656"/>
    </location>
</feature>
<proteinExistence type="predicted"/>
<feature type="transmembrane region" description="Helical" evidence="1">
    <location>
        <begin position="406"/>
        <end position="424"/>
    </location>
</feature>
<evidence type="ECO:0000313" key="2">
    <source>
        <dbReference type="EMBL" id="SFG03448.1"/>
    </source>
</evidence>
<evidence type="ECO:0000313" key="3">
    <source>
        <dbReference type="Proteomes" id="UP000198661"/>
    </source>
</evidence>
<sequence>MRILWLIALVTQLIWSVSCGAVRAEEADSPRQIWMIIINGLTLSDLREESLPHFRALLERGAVAGMNLKTGKREWDAHIYATMGAGTRISAPTDATFYQTGERIDGELAGDRYAMRTGLIPPDRAVVYPAVHRYIRENEAGNYRMSPGALGEALRRAGRSTAVLGNLDEGETAVRWAPFLTMDARGITPVGSIGRETLLVDSRRPFGVKTNYSYLLDCLKKWKAPSLVVVELGDLYRLDRISAEMATDRYRAVRLEVLKEMDRFLGRVMALLTPERQLVLVSPGSSADPGGKEVLAPLIWYRPGGERGLLYSPTTRREGLVSNVDLAPTVLDAFGIPLPDPMLGRPMRVVDGSIDEFFREMERVHTIYGMRASVISAFIVFQIAVLLSSLVILWRRWHRFWEAIQGLLIAMLVLPFLLLLISGASIPHTWGFLLTVGTLALFLTAALRRLPVVPLLLALGILGCVPVVLDGIFGGTLIEKSFLGYDPIKGARYYGIGNEYMGIVLGSAILSCAAWLERRQGGSRLPVALFFLALVFFFAAPFWGTNAGGALASAVGFGTAYFRFFRRNQQEKWYWIALVFLFLGAGLLIGVNLLFDDQPSHIGRALSYLMAGDVDEIAHIIMRKLEVNLRLLRVSSWGKVLLTSLFVLTLISYRPFRGLKWMKEHYPKLYNGFASIGAGALAALALNDSGLVSAATAIIYAVVPFLIIAFREWSVAKEGRGG</sequence>
<gene>
    <name evidence="2" type="ORF">SAMN04488025_11329</name>
</gene>
<feature type="transmembrane region" description="Helical" evidence="1">
    <location>
        <begin position="668"/>
        <end position="686"/>
    </location>
</feature>
<protein>
    <submittedName>
        <fullName evidence="2">Uncharacterized protein</fullName>
    </submittedName>
</protein>
<dbReference type="Proteomes" id="UP000198661">
    <property type="component" value="Unassembled WGS sequence"/>
</dbReference>
<dbReference type="Gene3D" id="3.40.720.10">
    <property type="entry name" value="Alkaline Phosphatase, subunit A"/>
    <property type="match status" value="1"/>
</dbReference>
<dbReference type="AlphaFoldDB" id="A0A1I2NIM3"/>
<feature type="transmembrane region" description="Helical" evidence="1">
    <location>
        <begin position="549"/>
        <end position="566"/>
    </location>
</feature>
<dbReference type="SUPFAM" id="SSF53649">
    <property type="entry name" value="Alkaline phosphatase-like"/>
    <property type="match status" value="1"/>
</dbReference>
<organism evidence="2 3">
    <name type="scientific">Planifilum fulgidum</name>
    <dbReference type="NCBI Taxonomy" id="201973"/>
    <lineage>
        <taxon>Bacteria</taxon>
        <taxon>Bacillati</taxon>
        <taxon>Bacillota</taxon>
        <taxon>Bacilli</taxon>
        <taxon>Bacillales</taxon>
        <taxon>Thermoactinomycetaceae</taxon>
        <taxon>Planifilum</taxon>
    </lineage>
</organism>
<dbReference type="RefSeq" id="WP_092038055.1">
    <property type="nucleotide sequence ID" value="NZ_FOOK01000013.1"/>
</dbReference>